<dbReference type="Gene3D" id="3.80.10.10">
    <property type="entry name" value="Ribonuclease Inhibitor"/>
    <property type="match status" value="1"/>
</dbReference>
<evidence type="ECO:0000313" key="1">
    <source>
        <dbReference type="EMBL" id="KNF01241.1"/>
    </source>
</evidence>
<accession>A0A0L0VPP3</accession>
<name>A0A0L0VPP3_9BASI</name>
<dbReference type="AlphaFoldDB" id="A0A0L0VPP3"/>
<keyword evidence="2" id="KW-1185">Reference proteome</keyword>
<organism evidence="1 2">
    <name type="scientific">Puccinia striiformis f. sp. tritici PST-78</name>
    <dbReference type="NCBI Taxonomy" id="1165861"/>
    <lineage>
        <taxon>Eukaryota</taxon>
        <taxon>Fungi</taxon>
        <taxon>Dikarya</taxon>
        <taxon>Basidiomycota</taxon>
        <taxon>Pucciniomycotina</taxon>
        <taxon>Pucciniomycetes</taxon>
        <taxon>Pucciniales</taxon>
        <taxon>Pucciniaceae</taxon>
        <taxon>Puccinia</taxon>
    </lineage>
</organism>
<protein>
    <submittedName>
        <fullName evidence="1">Uncharacterized protein</fullName>
    </submittedName>
</protein>
<dbReference type="InterPro" id="IPR032675">
    <property type="entry name" value="LRR_dom_sf"/>
</dbReference>
<gene>
    <name evidence="1" type="ORF">PSTG_05598</name>
</gene>
<evidence type="ECO:0000313" key="2">
    <source>
        <dbReference type="Proteomes" id="UP000054564"/>
    </source>
</evidence>
<proteinExistence type="predicted"/>
<comment type="caution">
    <text evidence="1">The sequence shown here is derived from an EMBL/GenBank/DDBJ whole genome shotgun (WGS) entry which is preliminary data.</text>
</comment>
<dbReference type="Proteomes" id="UP000054564">
    <property type="component" value="Unassembled WGS sequence"/>
</dbReference>
<dbReference type="SUPFAM" id="SSF52047">
    <property type="entry name" value="RNI-like"/>
    <property type="match status" value="1"/>
</dbReference>
<reference evidence="2" key="1">
    <citation type="submission" date="2014-03" db="EMBL/GenBank/DDBJ databases">
        <title>The Genome Sequence of Puccinia striiformis f. sp. tritici PST-78.</title>
        <authorList>
            <consortium name="The Broad Institute Genome Sequencing Platform"/>
            <person name="Cuomo C."/>
            <person name="Hulbert S."/>
            <person name="Chen X."/>
            <person name="Walker B."/>
            <person name="Young S.K."/>
            <person name="Zeng Q."/>
            <person name="Gargeya S."/>
            <person name="Fitzgerald M."/>
            <person name="Haas B."/>
            <person name="Abouelleil A."/>
            <person name="Alvarado L."/>
            <person name="Arachchi H.M."/>
            <person name="Berlin A.M."/>
            <person name="Chapman S.B."/>
            <person name="Goldberg J."/>
            <person name="Griggs A."/>
            <person name="Gujja S."/>
            <person name="Hansen M."/>
            <person name="Howarth C."/>
            <person name="Imamovic A."/>
            <person name="Larimer J."/>
            <person name="McCowan C."/>
            <person name="Montmayeur A."/>
            <person name="Murphy C."/>
            <person name="Neiman D."/>
            <person name="Pearson M."/>
            <person name="Priest M."/>
            <person name="Roberts A."/>
            <person name="Saif S."/>
            <person name="Shea T."/>
            <person name="Sisk P."/>
            <person name="Sykes S."/>
            <person name="Wortman J."/>
            <person name="Nusbaum C."/>
            <person name="Birren B."/>
        </authorList>
    </citation>
    <scope>NUCLEOTIDE SEQUENCE [LARGE SCALE GENOMIC DNA]</scope>
    <source>
        <strain evidence="2">race PST-78</strain>
    </source>
</reference>
<dbReference type="EMBL" id="AJIL01000031">
    <property type="protein sequence ID" value="KNF01241.1"/>
    <property type="molecule type" value="Genomic_DNA"/>
</dbReference>
<sequence>MAGILELPNELFDQIFQHLISGTPDQRSSAVSASASYRITIASNLRLVCRTWADWLYEHHLYRTLTFGEASRAMKLTTYLRRRSQFLPRARCQHLTIRGLCVWEASEHPIEREFITCRILKRLIETFSDTIVTLVIRPLHFLVLDTRTIKAIGRISNLCDLQLEGIQWHGAESVLGLPPSDPNYWFNCLMGATQGLKSLRLASFVSLRFGPQLPAITHLDIDISFARPDTIIGFAIALKTTLRVLSIRGNDISRFDGCHLLEAFTHLDGTLEVLSLTAEHLKAPILDLKFGKLRVLKLHTWHYPITDYFSSVMFSYSPIEVIARSSSIAQWVEPTFPADPFVNLHKFKTLVCMNAPLDFSPASTILSACKAHGVQCVFLDHDDLSAIMVR</sequence>